<protein>
    <recommendedName>
        <fullName evidence="3">DUF4042 domain-containing protein</fullName>
    </recommendedName>
</protein>
<dbReference type="GO" id="GO:0006405">
    <property type="term" value="P:RNA export from nucleus"/>
    <property type="evidence" value="ECO:0007669"/>
    <property type="project" value="TreeGrafter"/>
</dbReference>
<dbReference type="GO" id="GO:0006606">
    <property type="term" value="P:protein import into nucleus"/>
    <property type="evidence" value="ECO:0007669"/>
    <property type="project" value="TreeGrafter"/>
</dbReference>
<evidence type="ECO:0008006" key="3">
    <source>
        <dbReference type="Google" id="ProtNLM"/>
    </source>
</evidence>
<sequence>MLDCMQQVNSMVLLSSSKHSTLKALITVLTLYEDNLPEKEATTCGKIPDQLCFSCIDHICRCFHDTVESLAPTLDASEEILDFLSAQAELLLHLVRSAQGSLSVSACVIVLKTSGSGLRMLSDFWSAISGIKKTMKVLLMLLLFAVESSITPDKKSEGFAEVSNVCLSLLPILCNCITTAEHSSLSLTAIDLILRTLLTPKTWFPIIQKHLRLQHVILKLQDDNSLASIPTTLKFLLTLAHVRGGAEMLLNAGFFSSLKALFGNLLDDRPSAVNTNTNNSFPKSSEKDEKPQCIWGLGLAVVIAMIHSLGDSCTDLMDNVIPYLFSEKAYLISYYLDAPDFPTDSHDKKRLRAQRTQTSLSTLKETEHTLMLMCTIAKHWNLWVKAMKETDSPLREKSIHLLAFISRGMHRLGESPGRTAPLLCPPILKEEFESCKKPAFLNCRNGWFALSPICCASKQKLPTASATSTALVIKGQSTETANPVSPTYFSDLLALQIYRIAFLLLKYLCLEAEAAVKRSEEVGFFDLAHIPELPMPEILHGLQDQAVAIVSEVCNANKSKQIHPEIQSVCLLLLQIMEMALYLELCVLQICGIRPVLGRVEDFSKEVKLLLIAMEGHVFSKASVKSLKQIISLVYPGLLQTEGLL</sequence>
<dbReference type="STRING" id="180498.A0A067JUD8"/>
<dbReference type="OrthoDB" id="552259at2759"/>
<accession>A0A067JUD8</accession>
<dbReference type="PANTHER" id="PTHR31431">
    <property type="entry name" value="NUCLEOPORIN NUP188 HOMOLOG"/>
    <property type="match status" value="1"/>
</dbReference>
<gene>
    <name evidence="1" type="ORF">JCGZ_19586</name>
</gene>
<evidence type="ECO:0000313" key="1">
    <source>
        <dbReference type="EMBL" id="KDP27581.1"/>
    </source>
</evidence>
<name>A0A067JUD8_JATCU</name>
<dbReference type="AlphaFoldDB" id="A0A067JUD8"/>
<dbReference type="GO" id="GO:0017056">
    <property type="term" value="F:structural constituent of nuclear pore"/>
    <property type="evidence" value="ECO:0007669"/>
    <property type="project" value="InterPro"/>
</dbReference>
<dbReference type="PANTHER" id="PTHR31431:SF1">
    <property type="entry name" value="NUCLEOPORIN NUP188"/>
    <property type="match status" value="1"/>
</dbReference>
<evidence type="ECO:0000313" key="2">
    <source>
        <dbReference type="Proteomes" id="UP000027138"/>
    </source>
</evidence>
<reference evidence="1 2" key="1">
    <citation type="journal article" date="2014" name="PLoS ONE">
        <title>Global Analysis of Gene Expression Profiles in Physic Nut (Jatropha curcas L.) Seedlings Exposed to Salt Stress.</title>
        <authorList>
            <person name="Zhang L."/>
            <person name="Zhang C."/>
            <person name="Wu P."/>
            <person name="Chen Y."/>
            <person name="Li M."/>
            <person name="Jiang H."/>
            <person name="Wu G."/>
        </authorList>
    </citation>
    <scope>NUCLEOTIDE SEQUENCE [LARGE SCALE GENOMIC DNA]</scope>
    <source>
        <strain evidence="2">cv. GZQX0401</strain>
        <tissue evidence="1">Young leaves</tissue>
    </source>
</reference>
<dbReference type="Proteomes" id="UP000027138">
    <property type="component" value="Unassembled WGS sequence"/>
</dbReference>
<proteinExistence type="predicted"/>
<keyword evidence="2" id="KW-1185">Reference proteome</keyword>
<dbReference type="InterPro" id="IPR044840">
    <property type="entry name" value="Nup188"/>
</dbReference>
<dbReference type="GO" id="GO:0044611">
    <property type="term" value="C:nuclear pore inner ring"/>
    <property type="evidence" value="ECO:0007669"/>
    <property type="project" value="TreeGrafter"/>
</dbReference>
<organism evidence="1 2">
    <name type="scientific">Jatropha curcas</name>
    <name type="common">Barbados nut</name>
    <dbReference type="NCBI Taxonomy" id="180498"/>
    <lineage>
        <taxon>Eukaryota</taxon>
        <taxon>Viridiplantae</taxon>
        <taxon>Streptophyta</taxon>
        <taxon>Embryophyta</taxon>
        <taxon>Tracheophyta</taxon>
        <taxon>Spermatophyta</taxon>
        <taxon>Magnoliopsida</taxon>
        <taxon>eudicotyledons</taxon>
        <taxon>Gunneridae</taxon>
        <taxon>Pentapetalae</taxon>
        <taxon>rosids</taxon>
        <taxon>fabids</taxon>
        <taxon>Malpighiales</taxon>
        <taxon>Euphorbiaceae</taxon>
        <taxon>Crotonoideae</taxon>
        <taxon>Jatropheae</taxon>
        <taxon>Jatropha</taxon>
    </lineage>
</organism>
<dbReference type="EMBL" id="KK914813">
    <property type="protein sequence ID" value="KDP27581.1"/>
    <property type="molecule type" value="Genomic_DNA"/>
</dbReference>